<dbReference type="AlphaFoldDB" id="A0A9D5QCG3"/>
<comment type="pathway">
    <text evidence="2 15">Purine metabolism; IMP biosynthesis via de novo pathway; 5-amino-1-(5-phospho-D-ribosyl)imidazole from N(2)-formyl-N(1)-(5-phospho-D-ribosyl)glycinamide: step 2/2.</text>
</comment>
<dbReference type="EC" id="6.3.3.1" evidence="4 15"/>
<evidence type="ECO:0000259" key="17">
    <source>
        <dbReference type="Pfam" id="PF02769"/>
    </source>
</evidence>
<keyword evidence="9 15" id="KW-0658">Purine biosynthesis</keyword>
<evidence type="ECO:0000256" key="5">
    <source>
        <dbReference type="ARBA" id="ARBA00020367"/>
    </source>
</evidence>
<dbReference type="GO" id="GO:0046084">
    <property type="term" value="P:adenine biosynthetic process"/>
    <property type="evidence" value="ECO:0007669"/>
    <property type="project" value="TreeGrafter"/>
</dbReference>
<organism evidence="18 19">
    <name type="scientific">candidate division WOR-3 bacterium</name>
    <dbReference type="NCBI Taxonomy" id="2052148"/>
    <lineage>
        <taxon>Bacteria</taxon>
        <taxon>Bacteria division WOR-3</taxon>
    </lineage>
</organism>
<evidence type="ECO:0000256" key="4">
    <source>
        <dbReference type="ARBA" id="ARBA00013047"/>
    </source>
</evidence>
<evidence type="ECO:0000256" key="10">
    <source>
        <dbReference type="ARBA" id="ARBA00022840"/>
    </source>
</evidence>
<evidence type="ECO:0000256" key="11">
    <source>
        <dbReference type="ARBA" id="ARBA00031908"/>
    </source>
</evidence>
<sequence length="332" mass="35543">MDYKQAGVDISALNKVKKRISRAVKETFTDNVVTEYGHFGGGFRLEGYKKPVLVSSTDSVGTKVKVAQAAGTYGTVGADIVNHSVNDIACTGARPLYFLDYIAFSKLDSSKVADIVVGVARACKKEGIALIGGETAQLPGVYKKGDFDLVGTIVGALEEGTMVDGRDIRSGNVAVGLRSSGLHTNGYSLARKVLLDKKDAPGLDALVPGTKKTVARALLAVHKSYLNQIEAVRHVLKGAAHITGGGFTDNISRLLPDNVDCIIDKKTWKPLPIFSYIQKLSGIPDEEAYRVFNMGIGMILFVQAKDAERVVKVTRGKIIGGVERGSGKVYLR</sequence>
<proteinExistence type="inferred from homology"/>
<protein>
    <recommendedName>
        <fullName evidence="5 15">Phosphoribosylformylglycinamidine cyclo-ligase</fullName>
        <ecNumber evidence="4 15">6.3.3.1</ecNumber>
    </recommendedName>
    <alternativeName>
        <fullName evidence="12 15">AIR synthase</fullName>
    </alternativeName>
    <alternativeName>
        <fullName evidence="13 15">AIRS</fullName>
    </alternativeName>
    <alternativeName>
        <fullName evidence="11 15">Phosphoribosyl-aminoimidazole synthetase</fullName>
    </alternativeName>
</protein>
<evidence type="ECO:0000256" key="12">
    <source>
        <dbReference type="ARBA" id="ARBA00032931"/>
    </source>
</evidence>
<evidence type="ECO:0000313" key="19">
    <source>
        <dbReference type="Proteomes" id="UP000630660"/>
    </source>
</evidence>
<feature type="domain" description="PurM-like N-terminal" evidence="16">
    <location>
        <begin position="52"/>
        <end position="156"/>
    </location>
</feature>
<dbReference type="Gene3D" id="3.90.650.10">
    <property type="entry name" value="PurM-like C-terminal domain"/>
    <property type="match status" value="1"/>
</dbReference>
<dbReference type="InterPro" id="IPR010918">
    <property type="entry name" value="PurM-like_C_dom"/>
</dbReference>
<evidence type="ECO:0000256" key="8">
    <source>
        <dbReference type="ARBA" id="ARBA00022741"/>
    </source>
</evidence>
<dbReference type="GO" id="GO:0004641">
    <property type="term" value="F:phosphoribosylformylglycinamidine cyclo-ligase activity"/>
    <property type="evidence" value="ECO:0007669"/>
    <property type="project" value="UniProtKB-UniRule"/>
</dbReference>
<dbReference type="GO" id="GO:0005829">
    <property type="term" value="C:cytosol"/>
    <property type="evidence" value="ECO:0007669"/>
    <property type="project" value="TreeGrafter"/>
</dbReference>
<dbReference type="GO" id="GO:0004637">
    <property type="term" value="F:phosphoribosylamine-glycine ligase activity"/>
    <property type="evidence" value="ECO:0007669"/>
    <property type="project" value="TreeGrafter"/>
</dbReference>
<dbReference type="InterPro" id="IPR016188">
    <property type="entry name" value="PurM-like_N"/>
</dbReference>
<feature type="domain" description="PurM-like C-terminal" evidence="17">
    <location>
        <begin position="169"/>
        <end position="322"/>
    </location>
</feature>
<evidence type="ECO:0000256" key="7">
    <source>
        <dbReference type="ARBA" id="ARBA00022598"/>
    </source>
</evidence>
<dbReference type="InterPro" id="IPR036921">
    <property type="entry name" value="PurM-like_N_sf"/>
</dbReference>
<dbReference type="Gene3D" id="3.30.1330.10">
    <property type="entry name" value="PurM-like, N-terminal domain"/>
    <property type="match status" value="1"/>
</dbReference>
<evidence type="ECO:0000256" key="2">
    <source>
        <dbReference type="ARBA" id="ARBA00004686"/>
    </source>
</evidence>
<gene>
    <name evidence="15" type="primary">purM</name>
    <name evidence="18" type="ORF">GF359_01945</name>
</gene>
<dbReference type="GO" id="GO:0005524">
    <property type="term" value="F:ATP binding"/>
    <property type="evidence" value="ECO:0007669"/>
    <property type="project" value="UniProtKB-KW"/>
</dbReference>
<evidence type="ECO:0000256" key="1">
    <source>
        <dbReference type="ARBA" id="ARBA00004496"/>
    </source>
</evidence>
<dbReference type="Proteomes" id="UP000630660">
    <property type="component" value="Unassembled WGS sequence"/>
</dbReference>
<evidence type="ECO:0000259" key="16">
    <source>
        <dbReference type="Pfam" id="PF00586"/>
    </source>
</evidence>
<evidence type="ECO:0000256" key="14">
    <source>
        <dbReference type="ARBA" id="ARBA00049057"/>
    </source>
</evidence>
<dbReference type="PANTHER" id="PTHR10520">
    <property type="entry name" value="TRIFUNCTIONAL PURINE BIOSYNTHETIC PROTEIN ADENOSINE-3-RELATED"/>
    <property type="match status" value="1"/>
</dbReference>
<comment type="similarity">
    <text evidence="3 15">Belongs to the AIR synthase family.</text>
</comment>
<dbReference type="HAMAP" id="MF_00741">
    <property type="entry name" value="AIRS"/>
    <property type="match status" value="1"/>
</dbReference>
<dbReference type="InterPro" id="IPR036676">
    <property type="entry name" value="PurM-like_C_sf"/>
</dbReference>
<dbReference type="PANTHER" id="PTHR10520:SF12">
    <property type="entry name" value="TRIFUNCTIONAL PURINE BIOSYNTHETIC PROTEIN ADENOSINE-3"/>
    <property type="match status" value="1"/>
</dbReference>
<dbReference type="GO" id="GO:0006189">
    <property type="term" value="P:'de novo' IMP biosynthetic process"/>
    <property type="evidence" value="ECO:0007669"/>
    <property type="project" value="UniProtKB-UniRule"/>
</dbReference>
<comment type="caution">
    <text evidence="18">The sequence shown here is derived from an EMBL/GenBank/DDBJ whole genome shotgun (WGS) entry which is preliminary data.</text>
</comment>
<comment type="subcellular location">
    <subcellularLocation>
        <location evidence="1 15">Cytoplasm</location>
    </subcellularLocation>
</comment>
<name>A0A9D5QCG3_UNCW3</name>
<dbReference type="FunFam" id="3.90.650.10:FF:000011">
    <property type="entry name" value="Phosphoribosylformylglycinamidine cyclo-ligase"/>
    <property type="match status" value="1"/>
</dbReference>
<dbReference type="SUPFAM" id="SSF55326">
    <property type="entry name" value="PurM N-terminal domain-like"/>
    <property type="match status" value="1"/>
</dbReference>
<evidence type="ECO:0000313" key="18">
    <source>
        <dbReference type="EMBL" id="MBD3363956.1"/>
    </source>
</evidence>
<keyword evidence="7 15" id="KW-0436">Ligase</keyword>
<keyword evidence="8 15" id="KW-0547">Nucleotide-binding</keyword>
<evidence type="ECO:0000256" key="15">
    <source>
        <dbReference type="HAMAP-Rule" id="MF_00741"/>
    </source>
</evidence>
<comment type="catalytic activity">
    <reaction evidence="14 15">
        <text>2-formamido-N(1)-(5-O-phospho-beta-D-ribosyl)acetamidine + ATP = 5-amino-1-(5-phospho-beta-D-ribosyl)imidazole + ADP + phosphate + H(+)</text>
        <dbReference type="Rhea" id="RHEA:23032"/>
        <dbReference type="ChEBI" id="CHEBI:15378"/>
        <dbReference type="ChEBI" id="CHEBI:30616"/>
        <dbReference type="ChEBI" id="CHEBI:43474"/>
        <dbReference type="ChEBI" id="CHEBI:137981"/>
        <dbReference type="ChEBI" id="CHEBI:147287"/>
        <dbReference type="ChEBI" id="CHEBI:456216"/>
        <dbReference type="EC" id="6.3.3.1"/>
    </reaction>
</comment>
<evidence type="ECO:0000256" key="13">
    <source>
        <dbReference type="ARBA" id="ARBA00033093"/>
    </source>
</evidence>
<dbReference type="CDD" id="cd02196">
    <property type="entry name" value="PurM"/>
    <property type="match status" value="1"/>
</dbReference>
<dbReference type="NCBIfam" id="TIGR00878">
    <property type="entry name" value="purM"/>
    <property type="match status" value="1"/>
</dbReference>
<evidence type="ECO:0000256" key="9">
    <source>
        <dbReference type="ARBA" id="ARBA00022755"/>
    </source>
</evidence>
<accession>A0A9D5QCG3</accession>
<dbReference type="InterPro" id="IPR004733">
    <property type="entry name" value="PurM_cligase"/>
</dbReference>
<evidence type="ECO:0000256" key="6">
    <source>
        <dbReference type="ARBA" id="ARBA00022490"/>
    </source>
</evidence>
<keyword evidence="6 15" id="KW-0963">Cytoplasm</keyword>
<dbReference type="Pfam" id="PF02769">
    <property type="entry name" value="AIRS_C"/>
    <property type="match status" value="1"/>
</dbReference>
<dbReference type="EMBL" id="WJKJ01000060">
    <property type="protein sequence ID" value="MBD3363956.1"/>
    <property type="molecule type" value="Genomic_DNA"/>
</dbReference>
<dbReference type="SUPFAM" id="SSF56042">
    <property type="entry name" value="PurM C-terminal domain-like"/>
    <property type="match status" value="1"/>
</dbReference>
<keyword evidence="10 15" id="KW-0067">ATP-binding</keyword>
<reference evidence="18" key="1">
    <citation type="submission" date="2019-11" db="EMBL/GenBank/DDBJ databases">
        <title>Microbial mats filling the niche in hypersaline microbial mats.</title>
        <authorList>
            <person name="Wong H.L."/>
            <person name="Macleod F.I."/>
            <person name="White R.A. III"/>
            <person name="Burns B.P."/>
        </authorList>
    </citation>
    <scope>NUCLEOTIDE SEQUENCE</scope>
    <source>
        <strain evidence="18">Bin_327</strain>
    </source>
</reference>
<dbReference type="Pfam" id="PF00586">
    <property type="entry name" value="AIRS"/>
    <property type="match status" value="1"/>
</dbReference>
<evidence type="ECO:0000256" key="3">
    <source>
        <dbReference type="ARBA" id="ARBA00010280"/>
    </source>
</evidence>